<dbReference type="Gene3D" id="3.30.70.100">
    <property type="match status" value="1"/>
</dbReference>
<keyword evidence="6 8" id="KW-0472">Membrane</keyword>
<dbReference type="OrthoDB" id="9809206at2"/>
<dbReference type="InterPro" id="IPR023408">
    <property type="entry name" value="MscS_beta-dom_sf"/>
</dbReference>
<dbReference type="Proteomes" id="UP000020492">
    <property type="component" value="Unassembled WGS sequence"/>
</dbReference>
<dbReference type="eggNOG" id="COG0668">
    <property type="taxonomic scope" value="Bacteria"/>
</dbReference>
<feature type="transmembrane region" description="Helical" evidence="8">
    <location>
        <begin position="26"/>
        <end position="47"/>
    </location>
</feature>
<dbReference type="InterPro" id="IPR011066">
    <property type="entry name" value="MscS_channel_C_sf"/>
</dbReference>
<keyword evidence="3" id="KW-1003">Cell membrane</keyword>
<dbReference type="SUPFAM" id="SSF50182">
    <property type="entry name" value="Sm-like ribonucleoproteins"/>
    <property type="match status" value="1"/>
</dbReference>
<evidence type="ECO:0000313" key="11">
    <source>
        <dbReference type="EMBL" id="EYB68949.1"/>
    </source>
</evidence>
<name>A0A016QT27_9DEIO</name>
<evidence type="ECO:0000259" key="9">
    <source>
        <dbReference type="Pfam" id="PF00924"/>
    </source>
</evidence>
<feature type="region of interest" description="Disordered" evidence="7">
    <location>
        <begin position="288"/>
        <end position="321"/>
    </location>
</feature>
<dbReference type="InterPro" id="IPR045275">
    <property type="entry name" value="MscS_archaea/bacteria_type"/>
</dbReference>
<protein>
    <recommendedName>
        <fullName evidence="13">Mechanosensitive ion channel family protein</fullName>
    </recommendedName>
</protein>
<evidence type="ECO:0000256" key="3">
    <source>
        <dbReference type="ARBA" id="ARBA00022475"/>
    </source>
</evidence>
<dbReference type="SUPFAM" id="SSF82861">
    <property type="entry name" value="Mechanosensitive channel protein MscS (YggB), transmembrane region"/>
    <property type="match status" value="1"/>
</dbReference>
<dbReference type="PATRIC" id="fig|1476583.3.peg.845"/>
<dbReference type="RefSeq" id="WP_051517147.1">
    <property type="nucleotide sequence ID" value="NZ_JHAC01000012.1"/>
</dbReference>
<dbReference type="PANTHER" id="PTHR30221:SF1">
    <property type="entry name" value="SMALL-CONDUCTANCE MECHANOSENSITIVE CHANNEL"/>
    <property type="match status" value="1"/>
</dbReference>
<dbReference type="InterPro" id="IPR011014">
    <property type="entry name" value="MscS_channel_TM-2"/>
</dbReference>
<dbReference type="SUPFAM" id="SSF82689">
    <property type="entry name" value="Mechanosensitive channel protein MscS (YggB), C-terminal domain"/>
    <property type="match status" value="1"/>
</dbReference>
<keyword evidence="5 8" id="KW-1133">Transmembrane helix</keyword>
<feature type="transmembrane region" description="Helical" evidence="8">
    <location>
        <begin position="67"/>
        <end position="85"/>
    </location>
</feature>
<dbReference type="GO" id="GO:0008381">
    <property type="term" value="F:mechanosensitive monoatomic ion channel activity"/>
    <property type="evidence" value="ECO:0007669"/>
    <property type="project" value="InterPro"/>
</dbReference>
<proteinExistence type="inferred from homology"/>
<dbReference type="InterPro" id="IPR010920">
    <property type="entry name" value="LSM_dom_sf"/>
</dbReference>
<comment type="subcellular location">
    <subcellularLocation>
        <location evidence="1">Cell membrane</location>
        <topology evidence="1">Multi-pass membrane protein</topology>
    </subcellularLocation>
</comment>
<dbReference type="Gene3D" id="2.30.30.60">
    <property type="match status" value="1"/>
</dbReference>
<dbReference type="InterPro" id="IPR006685">
    <property type="entry name" value="MscS_channel_2nd"/>
</dbReference>
<evidence type="ECO:0000313" key="12">
    <source>
        <dbReference type="Proteomes" id="UP000020492"/>
    </source>
</evidence>
<comment type="similarity">
    <text evidence="2">Belongs to the MscS (TC 1.A.23) family.</text>
</comment>
<reference evidence="11 12" key="1">
    <citation type="submission" date="2014-03" db="EMBL/GenBank/DDBJ databases">
        <title>Draft genome sequence of Deinococcus phoenicis 1P10ME.</title>
        <authorList>
            <person name="Stepanov V.G."/>
            <person name="Vaishampayan P."/>
            <person name="Venkateswaran K."/>
            <person name="Fox G.E."/>
        </authorList>
    </citation>
    <scope>NUCLEOTIDE SEQUENCE [LARGE SCALE GENOMIC DNA]</scope>
    <source>
        <strain evidence="11 12">1P10ME</strain>
    </source>
</reference>
<dbReference type="InterPro" id="IPR049278">
    <property type="entry name" value="MS_channel_C"/>
</dbReference>
<evidence type="ECO:0000256" key="2">
    <source>
        <dbReference type="ARBA" id="ARBA00008017"/>
    </source>
</evidence>
<evidence type="ECO:0000256" key="5">
    <source>
        <dbReference type="ARBA" id="ARBA00022989"/>
    </source>
</evidence>
<evidence type="ECO:0000256" key="7">
    <source>
        <dbReference type="SAM" id="MobiDB-lite"/>
    </source>
</evidence>
<keyword evidence="4 8" id="KW-0812">Transmembrane</keyword>
<evidence type="ECO:0000256" key="8">
    <source>
        <dbReference type="SAM" id="Phobius"/>
    </source>
</evidence>
<dbReference type="AlphaFoldDB" id="A0A016QT27"/>
<dbReference type="Gene3D" id="1.10.287.1260">
    <property type="match status" value="1"/>
</dbReference>
<dbReference type="STRING" id="1476583.DEIPH_ctg012orf0005"/>
<dbReference type="InterPro" id="IPR008910">
    <property type="entry name" value="MSC_TM_helix"/>
</dbReference>
<evidence type="ECO:0000256" key="4">
    <source>
        <dbReference type="ARBA" id="ARBA00022692"/>
    </source>
</evidence>
<feature type="domain" description="Mechanosensitive ion channel MscS" evidence="9">
    <location>
        <begin position="110"/>
        <end position="172"/>
    </location>
</feature>
<dbReference type="Pfam" id="PF00924">
    <property type="entry name" value="MS_channel_2nd"/>
    <property type="match status" value="1"/>
</dbReference>
<accession>A0A016QT27</accession>
<gene>
    <name evidence="11" type="ORF">DEIPH_ctg012orf0005</name>
</gene>
<organism evidence="11 12">
    <name type="scientific">Deinococcus phoenicis</name>
    <dbReference type="NCBI Taxonomy" id="1476583"/>
    <lineage>
        <taxon>Bacteria</taxon>
        <taxon>Thermotogati</taxon>
        <taxon>Deinococcota</taxon>
        <taxon>Deinococci</taxon>
        <taxon>Deinococcales</taxon>
        <taxon>Deinococcaceae</taxon>
        <taxon>Deinococcus</taxon>
    </lineage>
</organism>
<feature type="domain" description="Mechanosensitive ion channel MscS C-terminal" evidence="10">
    <location>
        <begin position="183"/>
        <end position="267"/>
    </location>
</feature>
<dbReference type="Pfam" id="PF05552">
    <property type="entry name" value="MS_channel_1st_1"/>
    <property type="match status" value="1"/>
</dbReference>
<evidence type="ECO:0000256" key="1">
    <source>
        <dbReference type="ARBA" id="ARBA00004651"/>
    </source>
</evidence>
<evidence type="ECO:0000256" key="6">
    <source>
        <dbReference type="ARBA" id="ARBA00023136"/>
    </source>
</evidence>
<dbReference type="PANTHER" id="PTHR30221">
    <property type="entry name" value="SMALL-CONDUCTANCE MECHANOSENSITIVE CHANNEL"/>
    <property type="match status" value="1"/>
</dbReference>
<sequence length="321" mass="33925">MNPGLSLIWARTVNIARSVVASLPNVLLALVIFALFWLLSKALVALLRRVLRQAGQSPNVGRALGQVLGGVVLTVGVLVAATVVFPTLNAATLFSTLGFGSVAIGFAFKDIFQNLLAGLLLLITRPFHIGDQIISGTTEGTVEDIQMRATVVRTYDNRKVVIPNSDLYTGRVTVNTAFDQRSVSVSLTLPYGVDLEAARQLMVTAAQGVEGLAQNPPPSVVVTDLTSGGVTLSLRYWVDPPHRRDVATSTDQVLTAVNARLREAGVNLSPPQGVALDPVQLRPVSMTLEGWPAPAPTTPGSQAGAPREDRGRPSPAGEESA</sequence>
<dbReference type="EMBL" id="JHAC01000012">
    <property type="protein sequence ID" value="EYB68949.1"/>
    <property type="molecule type" value="Genomic_DNA"/>
</dbReference>
<evidence type="ECO:0008006" key="13">
    <source>
        <dbReference type="Google" id="ProtNLM"/>
    </source>
</evidence>
<dbReference type="GO" id="GO:0005886">
    <property type="term" value="C:plasma membrane"/>
    <property type="evidence" value="ECO:0007669"/>
    <property type="project" value="UniProtKB-SubCell"/>
</dbReference>
<evidence type="ECO:0000259" key="10">
    <source>
        <dbReference type="Pfam" id="PF21082"/>
    </source>
</evidence>
<dbReference type="Pfam" id="PF21082">
    <property type="entry name" value="MS_channel_3rd"/>
    <property type="match status" value="1"/>
</dbReference>
<comment type="caution">
    <text evidence="11">The sequence shown here is derived from an EMBL/GenBank/DDBJ whole genome shotgun (WGS) entry which is preliminary data.</text>
</comment>
<keyword evidence="12" id="KW-1185">Reference proteome</keyword>